<feature type="domain" description="Transketolase-like pyrimidine-binding" evidence="10">
    <location>
        <begin position="346"/>
        <end position="520"/>
    </location>
</feature>
<dbReference type="RefSeq" id="XP_022485255.1">
    <property type="nucleotide sequence ID" value="XM_022634769.1"/>
</dbReference>
<dbReference type="GeneID" id="34579503"/>
<accession>A0A1F5L9B0</accession>
<evidence type="ECO:0000256" key="2">
    <source>
        <dbReference type="ARBA" id="ARBA00001946"/>
    </source>
</evidence>
<keyword evidence="7" id="KW-0460">Magnesium</keyword>
<keyword evidence="6" id="KW-0479">Metal-binding</keyword>
<evidence type="ECO:0000256" key="9">
    <source>
        <dbReference type="SAM" id="MobiDB-lite"/>
    </source>
</evidence>
<dbReference type="Pfam" id="PF00456">
    <property type="entry name" value="Transketolase_N"/>
    <property type="match status" value="1"/>
</dbReference>
<feature type="region of interest" description="Disordered" evidence="9">
    <location>
        <begin position="1"/>
        <end position="21"/>
    </location>
</feature>
<dbReference type="Pfam" id="PF22613">
    <property type="entry name" value="Transketolase_C_1"/>
    <property type="match status" value="1"/>
</dbReference>
<dbReference type="Proteomes" id="UP000177622">
    <property type="component" value="Unassembled WGS sequence"/>
</dbReference>
<comment type="cofactor">
    <cofactor evidence="3">
        <name>thiamine diphosphate</name>
        <dbReference type="ChEBI" id="CHEBI:58937"/>
    </cofactor>
</comment>
<dbReference type="Pfam" id="PF02779">
    <property type="entry name" value="Transket_pyr"/>
    <property type="match status" value="1"/>
</dbReference>
<dbReference type="InterPro" id="IPR005475">
    <property type="entry name" value="Transketolase-like_Pyr-bd"/>
</dbReference>
<keyword evidence="5" id="KW-0808">Transferase</keyword>
<evidence type="ECO:0000256" key="5">
    <source>
        <dbReference type="ARBA" id="ARBA00022679"/>
    </source>
</evidence>
<dbReference type="AlphaFoldDB" id="A0A1F5L9B0"/>
<dbReference type="PROSITE" id="PS00802">
    <property type="entry name" value="TRANSKETOLASE_2"/>
    <property type="match status" value="1"/>
</dbReference>
<comment type="similarity">
    <text evidence="4">Belongs to the transketolase family.</text>
</comment>
<evidence type="ECO:0000256" key="4">
    <source>
        <dbReference type="ARBA" id="ARBA00007131"/>
    </source>
</evidence>
<dbReference type="GO" id="GO:0005829">
    <property type="term" value="C:cytosol"/>
    <property type="evidence" value="ECO:0007669"/>
    <property type="project" value="TreeGrafter"/>
</dbReference>
<keyword evidence="8" id="KW-0786">Thiamine pyrophosphate</keyword>
<reference evidence="11 12" key="1">
    <citation type="journal article" date="2016" name="Sci. Rep.">
        <title>Penicillium arizonense, a new, genome sequenced fungal species, reveals a high chemical diversity in secreted metabolites.</title>
        <authorList>
            <person name="Grijseels S."/>
            <person name="Nielsen J.C."/>
            <person name="Randelovic M."/>
            <person name="Nielsen J."/>
            <person name="Nielsen K.F."/>
            <person name="Workman M."/>
            <person name="Frisvad J.C."/>
        </authorList>
    </citation>
    <scope>NUCLEOTIDE SEQUENCE [LARGE SCALE GENOMIC DNA]</scope>
    <source>
        <strain evidence="11 12">CBS 141311</strain>
    </source>
</reference>
<dbReference type="InterPro" id="IPR033247">
    <property type="entry name" value="Transketolase_fam"/>
</dbReference>
<dbReference type="Gene3D" id="3.40.50.920">
    <property type="match status" value="1"/>
</dbReference>
<proteinExistence type="inferred from homology"/>
<feature type="compositionally biased region" description="Polar residues" evidence="9">
    <location>
        <begin position="12"/>
        <end position="21"/>
    </location>
</feature>
<dbReference type="GO" id="GO:0006098">
    <property type="term" value="P:pentose-phosphate shunt"/>
    <property type="evidence" value="ECO:0007669"/>
    <property type="project" value="TreeGrafter"/>
</dbReference>
<evidence type="ECO:0000259" key="10">
    <source>
        <dbReference type="SMART" id="SM00861"/>
    </source>
</evidence>
<name>A0A1F5L9B0_PENAI</name>
<evidence type="ECO:0000256" key="6">
    <source>
        <dbReference type="ARBA" id="ARBA00022723"/>
    </source>
</evidence>
<dbReference type="SMART" id="SM00861">
    <property type="entry name" value="Transket_pyr"/>
    <property type="match status" value="1"/>
</dbReference>
<evidence type="ECO:0000256" key="7">
    <source>
        <dbReference type="ARBA" id="ARBA00022842"/>
    </source>
</evidence>
<dbReference type="InterPro" id="IPR020826">
    <property type="entry name" value="Transketolase_BS"/>
</dbReference>
<dbReference type="STRING" id="1835702.A0A1F5L9B0"/>
<dbReference type="EMBL" id="LXJU01000019">
    <property type="protein sequence ID" value="OGE49804.1"/>
    <property type="molecule type" value="Genomic_DNA"/>
</dbReference>
<dbReference type="GO" id="GO:0005634">
    <property type="term" value="C:nucleus"/>
    <property type="evidence" value="ECO:0007669"/>
    <property type="project" value="TreeGrafter"/>
</dbReference>
<dbReference type="PANTHER" id="PTHR43522">
    <property type="entry name" value="TRANSKETOLASE"/>
    <property type="match status" value="1"/>
</dbReference>
<comment type="caution">
    <text evidence="11">The sequence shown here is derived from an EMBL/GenBank/DDBJ whole genome shotgun (WGS) entry which is preliminary data.</text>
</comment>
<evidence type="ECO:0000256" key="8">
    <source>
        <dbReference type="ARBA" id="ARBA00023052"/>
    </source>
</evidence>
<dbReference type="InterPro" id="IPR005474">
    <property type="entry name" value="Transketolase_N"/>
</dbReference>
<evidence type="ECO:0000313" key="12">
    <source>
        <dbReference type="Proteomes" id="UP000177622"/>
    </source>
</evidence>
<dbReference type="Gene3D" id="3.40.50.970">
    <property type="match status" value="2"/>
</dbReference>
<evidence type="ECO:0000313" key="11">
    <source>
        <dbReference type="EMBL" id="OGE49804.1"/>
    </source>
</evidence>
<dbReference type="PANTHER" id="PTHR43522:SF6">
    <property type="entry name" value="TRANSKETOLASE-LIKE PYRIMIDINE-BINDING DOMAIN-CONTAINING PROTEIN-RELATED"/>
    <property type="match status" value="1"/>
</dbReference>
<dbReference type="CDD" id="cd07033">
    <property type="entry name" value="TPP_PYR_DXS_TK_like"/>
    <property type="match status" value="1"/>
</dbReference>
<dbReference type="InterPro" id="IPR055152">
    <property type="entry name" value="Transketolase-like_C_2"/>
</dbReference>
<dbReference type="OrthoDB" id="10267175at2759"/>
<dbReference type="GO" id="GO:0004802">
    <property type="term" value="F:transketolase activity"/>
    <property type="evidence" value="ECO:0007669"/>
    <property type="project" value="TreeGrafter"/>
</dbReference>
<gene>
    <name evidence="11" type="ORF">PENARI_c019G04607</name>
</gene>
<evidence type="ECO:0000256" key="3">
    <source>
        <dbReference type="ARBA" id="ARBA00001964"/>
    </source>
</evidence>
<dbReference type="SUPFAM" id="SSF52518">
    <property type="entry name" value="Thiamin diphosphate-binding fold (THDP-binding)"/>
    <property type="match status" value="2"/>
</dbReference>
<dbReference type="GO" id="GO:0046872">
    <property type="term" value="F:metal ion binding"/>
    <property type="evidence" value="ECO:0007669"/>
    <property type="project" value="UniProtKB-KW"/>
</dbReference>
<organism evidence="11 12">
    <name type="scientific">Penicillium arizonense</name>
    <dbReference type="NCBI Taxonomy" id="1835702"/>
    <lineage>
        <taxon>Eukaryota</taxon>
        <taxon>Fungi</taxon>
        <taxon>Dikarya</taxon>
        <taxon>Ascomycota</taxon>
        <taxon>Pezizomycotina</taxon>
        <taxon>Eurotiomycetes</taxon>
        <taxon>Eurotiomycetidae</taxon>
        <taxon>Eurotiales</taxon>
        <taxon>Aspergillaceae</taxon>
        <taxon>Penicillium</taxon>
    </lineage>
</organism>
<protein>
    <recommendedName>
        <fullName evidence="10">Transketolase-like pyrimidine-binding domain-containing protein</fullName>
    </recommendedName>
</protein>
<evidence type="ECO:0000256" key="1">
    <source>
        <dbReference type="ARBA" id="ARBA00001941"/>
    </source>
</evidence>
<dbReference type="InterPro" id="IPR009014">
    <property type="entry name" value="Transketo_C/PFOR_II"/>
</dbReference>
<comment type="cofactor">
    <cofactor evidence="1">
        <name>Co(2+)</name>
        <dbReference type="ChEBI" id="CHEBI:48828"/>
    </cofactor>
</comment>
<comment type="cofactor">
    <cofactor evidence="2">
        <name>Mg(2+)</name>
        <dbReference type="ChEBI" id="CHEBI:18420"/>
    </cofactor>
</comment>
<dbReference type="InterPro" id="IPR029061">
    <property type="entry name" value="THDP-binding"/>
</dbReference>
<keyword evidence="12" id="KW-1185">Reference proteome</keyword>
<sequence>MVEYGVADAPTEPNSSLEETNKTGLCQSLASDKQNLTEDEKAVITVRSLVFDLTHQNGGGHGGSALGHASMFLYIMNYLTGFDDWTMDELKGYGAPKENGFTTISHGHPEREVPGIEMTTGPLGQGIANAVGLAIASKNLGARFNKDKFPLFASRVYSISLAGHLKLNNLIVTYDNNSVTCDGPLDWINSEDINEKMRACGWYTIDVMDGAHNVQGIVAALAQAKLVSDKPVFINIRTVIGVGTLVAGTAKAHHGLFDKASIETSKRLIGLEPQSSHTVPDSILKFFRERKDHGEMLQREWNEMLVEYTSSFPDEAKQALRRMGGELDRSVLETLSTLDSVSLRGLATRETNGIILEKLWELCPAIFGGGADLVNSNKVRYKDKDVFHPATGFQGRYIRYGIREHAMCAISNGLAGFSPGAFIPVTATFLMFYIYAAPGVRMGALSGLQVIHCATHDSFAEGQNGPTHQPVELDSLYRAMPNLTYIRPSDAEEVIGAWQYAITNSHSSTMISVARDPTGPISNTNRHKVSNGCYVIQEHENACITLASCGSNLHYTLAAAKILGDRGFPARVVSAPSLDIFALKDTEYQRSVFPIDGKPIVSIEEYVPTVWARYATASIGMSTYGYSASNKSNYRRFGLDSEGIVDKCLGYLKQVGKANARTFGWQQL</sequence>
<dbReference type="SUPFAM" id="SSF52922">
    <property type="entry name" value="TK C-terminal domain-like"/>
    <property type="match status" value="1"/>
</dbReference>